<protein>
    <submittedName>
        <fullName evidence="1">Uncharacterized protein</fullName>
    </submittedName>
</protein>
<gene>
    <name evidence="1" type="ORF">SAMN05421863_106712</name>
</gene>
<evidence type="ECO:0000313" key="1">
    <source>
        <dbReference type="EMBL" id="SFM90210.1"/>
    </source>
</evidence>
<keyword evidence="2" id="KW-1185">Reference proteome</keyword>
<name>A0A1I4UNA4_9PROT</name>
<evidence type="ECO:0000313" key="2">
    <source>
        <dbReference type="Proteomes" id="UP000183287"/>
    </source>
</evidence>
<dbReference type="EMBL" id="FOUB01000067">
    <property type="protein sequence ID" value="SFM90210.1"/>
    <property type="molecule type" value="Genomic_DNA"/>
</dbReference>
<sequence>MRLDATAYNAITEQFQRKSHRSQSPNKPKLLIEFKGGIMNGGKQELLPAQVSCAGVFKGESTVGGPLLLC</sequence>
<accession>A0A1I4UNA4</accession>
<reference evidence="2" key="1">
    <citation type="submission" date="2016-10" db="EMBL/GenBank/DDBJ databases">
        <authorList>
            <person name="Varghese N."/>
            <person name="Submissions S."/>
        </authorList>
    </citation>
    <scope>NUCLEOTIDE SEQUENCE [LARGE SCALE GENOMIC DNA]</scope>
    <source>
        <strain evidence="2">Nm44</strain>
    </source>
</reference>
<dbReference type="AlphaFoldDB" id="A0A1I4UNA4"/>
<organism evidence="1 2">
    <name type="scientific">Nitrosomonas communis</name>
    <dbReference type="NCBI Taxonomy" id="44574"/>
    <lineage>
        <taxon>Bacteria</taxon>
        <taxon>Pseudomonadati</taxon>
        <taxon>Pseudomonadota</taxon>
        <taxon>Betaproteobacteria</taxon>
        <taxon>Nitrosomonadales</taxon>
        <taxon>Nitrosomonadaceae</taxon>
        <taxon>Nitrosomonas</taxon>
    </lineage>
</organism>
<proteinExistence type="predicted"/>
<dbReference type="Proteomes" id="UP000183287">
    <property type="component" value="Unassembled WGS sequence"/>
</dbReference>